<evidence type="ECO:0000256" key="1">
    <source>
        <dbReference type="ARBA" id="ARBA00004651"/>
    </source>
</evidence>
<proteinExistence type="inferred from homology"/>
<organism evidence="21 22">
    <name type="scientific">Sus scrofa</name>
    <name type="common">Pig</name>
    <dbReference type="NCBI Taxonomy" id="9823"/>
    <lineage>
        <taxon>Eukaryota</taxon>
        <taxon>Metazoa</taxon>
        <taxon>Chordata</taxon>
        <taxon>Craniata</taxon>
        <taxon>Vertebrata</taxon>
        <taxon>Euteleostomi</taxon>
        <taxon>Mammalia</taxon>
        <taxon>Eutheria</taxon>
        <taxon>Laurasiatheria</taxon>
        <taxon>Artiodactyla</taxon>
        <taxon>Suina</taxon>
        <taxon>Suidae</taxon>
        <taxon>Sus</taxon>
    </lineage>
</organism>
<keyword evidence="5" id="KW-0597">Phosphoprotein</keyword>
<dbReference type="Pfam" id="PF12424">
    <property type="entry name" value="ATP_Ca_trans_C"/>
    <property type="match status" value="2"/>
</dbReference>
<evidence type="ECO:0000256" key="13">
    <source>
        <dbReference type="ARBA" id="ARBA00022860"/>
    </source>
</evidence>
<keyword evidence="4" id="KW-1003">Cell membrane</keyword>
<reference evidence="21" key="1">
    <citation type="submission" date="2025-05" db="UniProtKB">
        <authorList>
            <consortium name="Ensembl"/>
        </authorList>
    </citation>
    <scope>IDENTIFICATION</scope>
</reference>
<dbReference type="FunFam" id="1.20.1110.10:FF:000001">
    <property type="entry name" value="Calcium-transporting ATPase"/>
    <property type="match status" value="1"/>
</dbReference>
<accession>A0A8D1Z7F0</accession>
<dbReference type="Ensembl" id="ENSSSCT00025075187.1">
    <property type="protein sequence ID" value="ENSSSCP00025032594.1"/>
    <property type="gene ID" value="ENSSSCG00025054681.1"/>
</dbReference>
<evidence type="ECO:0000256" key="5">
    <source>
        <dbReference type="ARBA" id="ARBA00022553"/>
    </source>
</evidence>
<dbReference type="NCBIfam" id="TIGR01517">
    <property type="entry name" value="ATPase-IIB_Ca"/>
    <property type="match status" value="1"/>
</dbReference>
<keyword evidence="7 18" id="KW-0812">Transmembrane</keyword>
<dbReference type="EC" id="7.2.2.10" evidence="18"/>
<dbReference type="Ensembl" id="ENSSSCT00065064915.1">
    <property type="protein sequence ID" value="ENSSSCP00065028130.1"/>
    <property type="gene ID" value="ENSSSCG00065047362.1"/>
</dbReference>
<evidence type="ECO:0000256" key="9">
    <source>
        <dbReference type="ARBA" id="ARBA00022741"/>
    </source>
</evidence>
<dbReference type="Ensembl" id="ENSSSCT00050006108.1">
    <property type="protein sequence ID" value="ENSSSCP00050002687.1"/>
    <property type="gene ID" value="ENSSSCG00050004374.1"/>
</dbReference>
<dbReference type="Pfam" id="PF08282">
    <property type="entry name" value="Hydrolase_3"/>
    <property type="match status" value="1"/>
</dbReference>
<dbReference type="Ensembl" id="ENSSSCT00035110120.1">
    <property type="protein sequence ID" value="ENSSSCP00035047940.1"/>
    <property type="gene ID" value="ENSSSCG00035080312.1"/>
</dbReference>
<dbReference type="Pfam" id="PF13246">
    <property type="entry name" value="Cation_ATPase"/>
    <property type="match status" value="1"/>
</dbReference>
<dbReference type="GO" id="GO:0046872">
    <property type="term" value="F:metal ion binding"/>
    <property type="evidence" value="ECO:0007669"/>
    <property type="project" value="UniProtKB-KW"/>
</dbReference>
<dbReference type="InterPro" id="IPR008250">
    <property type="entry name" value="ATPase_P-typ_transduc_dom_A_sf"/>
</dbReference>
<evidence type="ECO:0000256" key="16">
    <source>
        <dbReference type="ARBA" id="ARBA00023065"/>
    </source>
</evidence>
<dbReference type="InterPro" id="IPR018303">
    <property type="entry name" value="ATPase_P-typ_P_site"/>
</dbReference>
<comment type="catalytic activity">
    <reaction evidence="18">
        <text>Ca(2+)(in) + ATP + H2O = Ca(2+)(out) + ADP + phosphate + H(+)</text>
        <dbReference type="Rhea" id="RHEA:18105"/>
        <dbReference type="ChEBI" id="CHEBI:15377"/>
        <dbReference type="ChEBI" id="CHEBI:15378"/>
        <dbReference type="ChEBI" id="CHEBI:29108"/>
        <dbReference type="ChEBI" id="CHEBI:30616"/>
        <dbReference type="ChEBI" id="CHEBI:43474"/>
        <dbReference type="ChEBI" id="CHEBI:456216"/>
        <dbReference type="EC" id="7.2.2.10"/>
    </reaction>
</comment>
<dbReference type="Proteomes" id="UP000694571">
    <property type="component" value="Unplaced"/>
</dbReference>
<dbReference type="SFLD" id="SFLDG00002">
    <property type="entry name" value="C1.7:_P-type_atpase_like"/>
    <property type="match status" value="1"/>
</dbReference>
<dbReference type="GO" id="GO:0005388">
    <property type="term" value="F:P-type calcium transporter activity"/>
    <property type="evidence" value="ECO:0007669"/>
    <property type="project" value="UniProtKB-EC"/>
</dbReference>
<feature type="region of interest" description="Disordered" evidence="19">
    <location>
        <begin position="1"/>
        <end position="24"/>
    </location>
</feature>
<evidence type="ECO:0000256" key="8">
    <source>
        <dbReference type="ARBA" id="ARBA00022723"/>
    </source>
</evidence>
<dbReference type="InterPro" id="IPR036412">
    <property type="entry name" value="HAD-like_sf"/>
</dbReference>
<dbReference type="PRINTS" id="PR00119">
    <property type="entry name" value="CATATPASE"/>
</dbReference>
<dbReference type="FunFam" id="3.40.50.1000:FF:000007">
    <property type="entry name" value="Calcium-transporting ATPase"/>
    <property type="match status" value="1"/>
</dbReference>
<evidence type="ECO:0000256" key="6">
    <source>
        <dbReference type="ARBA" id="ARBA00022568"/>
    </source>
</evidence>
<evidence type="ECO:0000256" key="7">
    <source>
        <dbReference type="ARBA" id="ARBA00022692"/>
    </source>
</evidence>
<dbReference type="SFLD" id="SFLDF00027">
    <property type="entry name" value="p-type_atpase"/>
    <property type="match status" value="1"/>
</dbReference>
<keyword evidence="14" id="KW-1278">Translocase</keyword>
<feature type="transmembrane region" description="Helical" evidence="18">
    <location>
        <begin position="404"/>
        <end position="430"/>
    </location>
</feature>
<dbReference type="GO" id="GO:0016887">
    <property type="term" value="F:ATP hydrolysis activity"/>
    <property type="evidence" value="ECO:0007669"/>
    <property type="project" value="InterPro"/>
</dbReference>
<dbReference type="Pfam" id="PF00122">
    <property type="entry name" value="E1-E2_ATPase"/>
    <property type="match status" value="1"/>
</dbReference>
<dbReference type="FunFam" id="1.20.1110.10:FF:000008">
    <property type="entry name" value="Calcium-transporting ATPase"/>
    <property type="match status" value="1"/>
</dbReference>
<keyword evidence="6 18" id="KW-0109">Calcium transport</keyword>
<dbReference type="InterPro" id="IPR023298">
    <property type="entry name" value="ATPase_P-typ_TM_dom_sf"/>
</dbReference>
<dbReference type="Ensembl" id="ENSSSCT00055016055.1">
    <property type="protein sequence ID" value="ENSSSCP00055012628.1"/>
    <property type="gene ID" value="ENSSSCG00055007773.1"/>
</dbReference>
<feature type="transmembrane region" description="Helical" evidence="18">
    <location>
        <begin position="363"/>
        <end position="384"/>
    </location>
</feature>
<evidence type="ECO:0000259" key="20">
    <source>
        <dbReference type="SMART" id="SM00831"/>
    </source>
</evidence>
<dbReference type="Gene3D" id="2.70.150.10">
    <property type="entry name" value="Calcium-transporting ATPase, cytoplasmic transduction domain A"/>
    <property type="match status" value="1"/>
</dbReference>
<evidence type="ECO:0000256" key="10">
    <source>
        <dbReference type="ARBA" id="ARBA00022837"/>
    </source>
</evidence>
<comment type="function">
    <text evidence="18">Catalyzes the hydrolysis of ATP coupled with the transport of calcium.</text>
</comment>
<keyword evidence="9 18" id="KW-0547">Nucleotide-binding</keyword>
<name>A0A8D1Z7F0_PIG</name>
<evidence type="ECO:0000256" key="4">
    <source>
        <dbReference type="ARBA" id="ARBA00022475"/>
    </source>
</evidence>
<dbReference type="InterPro" id="IPR023214">
    <property type="entry name" value="HAD_sf"/>
</dbReference>
<feature type="domain" description="Cation-transporting P-type ATPase N-terminal" evidence="20">
    <location>
        <begin position="47"/>
        <end position="123"/>
    </location>
</feature>
<feature type="region of interest" description="Disordered" evidence="19">
    <location>
        <begin position="1149"/>
        <end position="1197"/>
    </location>
</feature>
<dbReference type="Gene3D" id="3.40.1110.10">
    <property type="entry name" value="Calcium-transporting ATPase, cytoplasmic domain N"/>
    <property type="match status" value="1"/>
</dbReference>
<dbReference type="InterPro" id="IPR044492">
    <property type="entry name" value="P_typ_ATPase_HD_dom"/>
</dbReference>
<evidence type="ECO:0000313" key="21">
    <source>
        <dbReference type="Ensembl" id="ENSSSCP00065028130.1"/>
    </source>
</evidence>
<keyword evidence="11 18" id="KW-0067">ATP-binding</keyword>
<dbReference type="InterPro" id="IPR023299">
    <property type="entry name" value="ATPase_P-typ_cyto_dom_N"/>
</dbReference>
<feature type="region of interest" description="Disordered" evidence="19">
    <location>
        <begin position="290"/>
        <end position="343"/>
    </location>
</feature>
<dbReference type="PANTHER" id="PTHR24093">
    <property type="entry name" value="CATION TRANSPORTING ATPASE"/>
    <property type="match status" value="1"/>
</dbReference>
<evidence type="ECO:0000256" key="3">
    <source>
        <dbReference type="ARBA" id="ARBA00022448"/>
    </source>
</evidence>
<dbReference type="SUPFAM" id="SSF56784">
    <property type="entry name" value="HAD-like"/>
    <property type="match status" value="1"/>
</dbReference>
<keyword evidence="13" id="KW-0112">Calmodulin-binding</keyword>
<dbReference type="SUPFAM" id="SSF81653">
    <property type="entry name" value="Calcium ATPase, transduction domain A"/>
    <property type="match status" value="1"/>
</dbReference>
<feature type="transmembrane region" description="Helical" evidence="18">
    <location>
        <begin position="106"/>
        <end position="124"/>
    </location>
</feature>
<feature type="compositionally biased region" description="Low complexity" evidence="19">
    <location>
        <begin position="1174"/>
        <end position="1188"/>
    </location>
</feature>
<keyword evidence="16 18" id="KW-0406">Ion transport</keyword>
<dbReference type="PANTHER" id="PTHR24093:SF377">
    <property type="entry name" value="PLASMA MEMBRANE CALCIUM-TRANSPORTING ATPASE 2"/>
    <property type="match status" value="1"/>
</dbReference>
<dbReference type="GO" id="GO:0005516">
    <property type="term" value="F:calmodulin binding"/>
    <property type="evidence" value="ECO:0007669"/>
    <property type="project" value="UniProtKB-KW"/>
</dbReference>
<sequence>MGDMTNSDFYSKNQRNESSHGGDFGCTMEELRSLMELRGTEAVVKIKETYGDTDAICRRLKTSPVEGLPGTAPDLEKRKQIFGQNFIPPKKPKTFLQLVWEALQDVTLIILEIAAIISLGLSFYHPPGCATAQGGAEDEGEAEAGWIEGAAILLSVICVVLVTAFNDWSKEKQFRGLQSRIEQEQKFTVVRAGQVVQIPVAEIVVGDIAQVKYGDLLPADGLFIQGNDLKIDESSLTGESDQVRKSVDKDPMLLSGTHVMEGSGRMVVTAVGVNSQTGIIFTLLGAGGEEEEKKDKKGKPNPLADQERTKQQDGAAAMEMQPLKSAEGGDADDKKKANMHKKEKSVLQGKLTKLAVQIGKAGLVMSAITVIILVLYFTVDTFVVNKKPWLPECTPVYVQYFVKFFIIGVTVLVVAVPEGLPLAVTISLAYSVKKMMKDNNLVRHLDACETMGNATAICSDKTGTLTTNRMTVVQAYVGDVHYKEIPDPSSINAKTMELLVNAIAINSAYTTKILPPEKEGALPRQVGNKTECGLLGFVLDLKQDYEPVRTQMPEEKLYKVYTFNSVRKSMSTVIKLPDESFRMYSKGASEIVLKKCCKILNGAGEPRVFRPRDRDEMVKKVIEPMACDGLRTICVAFRDFPSSPEPDWDNENDILNDLTCICVVGIEDPVRPEVPEAIRKCQRAGITVRMVTGDNINTARAIAIKCGIIHPGEDFLCLEGKEFNRRIRNEKGEIEQERIDKIWPKLRVLARSSPTDKHTLVKGIIDSTHTEQRQVVAVTGDGTNDGPALKKADVGFAMGIAGTDVAKEASDIILTDDNFSSIVKAVMWGRNVYDSISKFLQFQLTVNVVAVIVAFTGACITQDSPLKAVQMLWVNLIMDTFASLALATEPPTETLLLRKPYGRNKPLISRTMMKNILGHAVYQLTLIFTLLFVGEKMFQIDSGRNAPLHSPPSEHYTIIFNTFVMMQLFNEINARKIHGERNVFDGIFRNPIFCTIVLGTFAIQVIATIPTSRLKFLKEAGRLTQKEEIPEEELNEDVEEIDHAERELRRGQILWFRGLNRIQTQIEVVNTFKSGASFQGALRRQSSVTSQSQDIRVVKAFRSSLYEGLEKPESRTSIHNFMAHPEFRIEDSQPHIPLIDDTDLEEDAALKQNSSPPTSLNKNNSAIDSGINLTTDTSKSATSSSPGSPIHSLETSL</sequence>
<evidence type="ECO:0000256" key="17">
    <source>
        <dbReference type="ARBA" id="ARBA00023136"/>
    </source>
</evidence>
<dbReference type="SUPFAM" id="SSF81660">
    <property type="entry name" value="Metal cation-transporting ATPase, ATP-binding domain N"/>
    <property type="match status" value="1"/>
</dbReference>
<dbReference type="SFLD" id="SFLDS00003">
    <property type="entry name" value="Haloacid_Dehalogenase"/>
    <property type="match status" value="1"/>
</dbReference>
<comment type="caution">
    <text evidence="18">Lacks conserved residue(s) required for the propagation of feature annotation.</text>
</comment>
<comment type="subcellular location">
    <subcellularLocation>
        <location evidence="1">Cell membrane</location>
        <topology evidence="1">Multi-pass membrane protein</topology>
    </subcellularLocation>
    <subcellularLocation>
        <location evidence="18">Membrane</location>
        <topology evidence="18">Multi-pass membrane protein</topology>
    </subcellularLocation>
</comment>
<dbReference type="PROSITE" id="PS00154">
    <property type="entry name" value="ATPASE_E1_E2"/>
    <property type="match status" value="1"/>
</dbReference>
<dbReference type="NCBIfam" id="TIGR01494">
    <property type="entry name" value="ATPase_P-type"/>
    <property type="match status" value="3"/>
</dbReference>
<dbReference type="SUPFAM" id="SSF81665">
    <property type="entry name" value="Calcium ATPase, transmembrane domain M"/>
    <property type="match status" value="1"/>
</dbReference>
<dbReference type="Gene3D" id="1.20.1110.10">
    <property type="entry name" value="Calcium-transporting ATPase, transmembrane domain"/>
    <property type="match status" value="3"/>
</dbReference>
<evidence type="ECO:0000256" key="18">
    <source>
        <dbReference type="RuleBase" id="RU361146"/>
    </source>
</evidence>
<dbReference type="Pfam" id="PF00689">
    <property type="entry name" value="Cation_ATPase_C"/>
    <property type="match status" value="1"/>
</dbReference>
<dbReference type="InterPro" id="IPR004014">
    <property type="entry name" value="ATPase_P-typ_cation-transptr_N"/>
</dbReference>
<dbReference type="InterPro" id="IPR006408">
    <property type="entry name" value="P-type_ATPase_IIB"/>
</dbReference>
<feature type="transmembrane region" description="Helical" evidence="18">
    <location>
        <begin position="144"/>
        <end position="165"/>
    </location>
</feature>
<dbReference type="InterPro" id="IPR006068">
    <property type="entry name" value="ATPase_P-typ_cation-transptr_C"/>
</dbReference>
<keyword evidence="12" id="KW-0460">Magnesium</keyword>
<dbReference type="GO" id="GO:0098978">
    <property type="term" value="C:glutamatergic synapse"/>
    <property type="evidence" value="ECO:0007669"/>
    <property type="project" value="UniProtKB-ARBA"/>
</dbReference>
<dbReference type="SMART" id="SM00831">
    <property type="entry name" value="Cation_ATPase_N"/>
    <property type="match status" value="1"/>
</dbReference>
<feature type="transmembrane region" description="Helical" evidence="18">
    <location>
        <begin position="916"/>
        <end position="933"/>
    </location>
</feature>
<evidence type="ECO:0000256" key="11">
    <source>
        <dbReference type="ARBA" id="ARBA00022840"/>
    </source>
</evidence>
<keyword evidence="8" id="KW-0479">Metal-binding</keyword>
<keyword evidence="10 18" id="KW-0106">Calcium</keyword>
<dbReference type="InterPro" id="IPR001757">
    <property type="entry name" value="P_typ_ATPase"/>
</dbReference>
<keyword evidence="3 18" id="KW-0813">Transport</keyword>
<dbReference type="InterPro" id="IPR022141">
    <property type="entry name" value="ATP_Ca_trans_C"/>
</dbReference>
<keyword evidence="15 18" id="KW-1133">Transmembrane helix</keyword>
<dbReference type="Proteomes" id="UP000694727">
    <property type="component" value="Unplaced"/>
</dbReference>
<evidence type="ECO:0000256" key="19">
    <source>
        <dbReference type="SAM" id="MobiDB-lite"/>
    </source>
</evidence>
<feature type="transmembrane region" description="Helical" evidence="18">
    <location>
        <begin position="991"/>
        <end position="1009"/>
    </location>
</feature>
<evidence type="ECO:0000256" key="12">
    <source>
        <dbReference type="ARBA" id="ARBA00022842"/>
    </source>
</evidence>
<dbReference type="Proteomes" id="UP000694725">
    <property type="component" value="Unplaced"/>
</dbReference>
<dbReference type="GO" id="GO:0005886">
    <property type="term" value="C:plasma membrane"/>
    <property type="evidence" value="ECO:0007669"/>
    <property type="project" value="UniProtKB-SubCell"/>
</dbReference>
<evidence type="ECO:0000256" key="15">
    <source>
        <dbReference type="ARBA" id="ARBA00022989"/>
    </source>
</evidence>
<gene>
    <name evidence="21" type="primary">ATP2B2</name>
</gene>
<dbReference type="FunFam" id="2.70.150.10:FF:000001">
    <property type="entry name" value="Calcium-transporting ATPase"/>
    <property type="match status" value="1"/>
</dbReference>
<feature type="compositionally biased region" description="Polar residues" evidence="19">
    <location>
        <begin position="1151"/>
        <end position="1173"/>
    </location>
</feature>
<dbReference type="InterPro" id="IPR059000">
    <property type="entry name" value="ATPase_P-type_domA"/>
</dbReference>
<evidence type="ECO:0000256" key="14">
    <source>
        <dbReference type="ARBA" id="ARBA00022967"/>
    </source>
</evidence>
<dbReference type="Gene3D" id="3.40.50.1000">
    <property type="entry name" value="HAD superfamily/HAD-like"/>
    <property type="match status" value="1"/>
</dbReference>
<dbReference type="CDD" id="cd02081">
    <property type="entry name" value="P-type_ATPase_Ca_PMCA-like"/>
    <property type="match status" value="1"/>
</dbReference>
<comment type="similarity">
    <text evidence="2 18">Belongs to the cation transport ATPase (P-type) (TC 3.A.3) family. Type IIB subfamily.</text>
</comment>
<dbReference type="Pfam" id="PF00690">
    <property type="entry name" value="Cation_ATPase_N"/>
    <property type="match status" value="1"/>
</dbReference>
<dbReference type="Proteomes" id="UP000694724">
    <property type="component" value="Unplaced"/>
</dbReference>
<evidence type="ECO:0000313" key="22">
    <source>
        <dbReference type="Proteomes" id="UP000694725"/>
    </source>
</evidence>
<dbReference type="FunFam" id="1.20.1110.10:FF:000002">
    <property type="entry name" value="Calcium-transporting ATPase"/>
    <property type="match status" value="1"/>
</dbReference>
<dbReference type="Proteomes" id="UP000694720">
    <property type="component" value="Unplaced"/>
</dbReference>
<dbReference type="PRINTS" id="PR00121">
    <property type="entry name" value="NAKATPASE"/>
</dbReference>
<evidence type="ECO:0000256" key="2">
    <source>
        <dbReference type="ARBA" id="ARBA00006124"/>
    </source>
</evidence>
<dbReference type="AlphaFoldDB" id="A0A8D1Z7F0"/>
<dbReference type="GO" id="GO:0005524">
    <property type="term" value="F:ATP binding"/>
    <property type="evidence" value="ECO:0007669"/>
    <property type="project" value="UniProtKB-KW"/>
</dbReference>
<protein>
    <recommendedName>
        <fullName evidence="18">Calcium-transporting ATPase</fullName>
        <ecNumber evidence="18">7.2.2.10</ecNumber>
    </recommendedName>
</protein>
<keyword evidence="17 18" id="KW-0472">Membrane</keyword>
<feature type="compositionally biased region" description="Polar residues" evidence="19">
    <location>
        <begin position="1"/>
        <end position="13"/>
    </location>
</feature>
<dbReference type="FunFam" id="3.40.1110.10:FF:000032">
    <property type="entry name" value="Calcium-transporting ATPase"/>
    <property type="match status" value="1"/>
</dbReference>